<gene>
    <name evidence="2" type="ORF">U14_02870</name>
</gene>
<keyword evidence="1" id="KW-0812">Transmembrane</keyword>
<dbReference type="Gene3D" id="1.20.1640.10">
    <property type="entry name" value="Multidrug efflux transporter AcrB transmembrane domain"/>
    <property type="match status" value="2"/>
</dbReference>
<keyword evidence="1" id="KW-1133">Transmembrane helix</keyword>
<dbReference type="SUPFAM" id="SSF82866">
    <property type="entry name" value="Multidrug efflux transporter AcrB transmembrane domain"/>
    <property type="match status" value="2"/>
</dbReference>
<proteinExistence type="predicted"/>
<feature type="transmembrane region" description="Helical" evidence="1">
    <location>
        <begin position="333"/>
        <end position="352"/>
    </location>
</feature>
<dbReference type="GO" id="GO:0042910">
    <property type="term" value="F:xenobiotic transmembrane transporter activity"/>
    <property type="evidence" value="ECO:0007669"/>
    <property type="project" value="TreeGrafter"/>
</dbReference>
<feature type="transmembrane region" description="Helical" evidence="1">
    <location>
        <begin position="884"/>
        <end position="904"/>
    </location>
</feature>
<sequence>MQLARFSIKRSVTISMVYIIIVGFGIFSLTQLKLALFPDLNMPMIMVNTSYTGVGPEEIEELLTRPIEEAVATTENVETVSSSSQEGTSQVTLEFAWGTDMNQAEIDVRNKLDQVRDRLPDDADEPVVMAFNSSMMPILVMSVSSPNLGAAELRNLAEDKIEPLLERINGVASVSTMGGLQRQINVKLNPILLASYNLSAQDVATALQKGGQLYPAGTISTSTRKFNLRVYSEYRSLTQVENIILTQQGGAPVRLKDVATVEDGYEELSSDVRVNGGQGIILMVSKQSDANTLQTTKNVKSVLPSITTLLPEGTQLGTLMDQSTSIESSISNLYSTGIQAFILAVAVIYLFLLNWRGSVIMSISMPISVIATFGLLMLADITLNIISMAGLALAIGMLVDNSVVVLENIFRHRDMGKPIEEAADIGTSEVGMAITASTLTTVVVFVPILFVPGMSGELIRDMVLTISFSLGVSIFVALTLVPMMCSKILRAHENARFKRPWIFKRAIEGSIKGLTRLYQGTLRWAIRHKTIVLILVMAAFAGSLSLVSSLGGEFISGMDQSSISITLQQAAGVPLNTLRQTALQLEQIIKEEVPETETSYISFGSSSGPRSSGASSISLNLKLIAKDQRTRGDLEIADSLRKRIDAMPGVTYSVQQDRGPTSGGSAIEIDIRGHDLEASQALAEQFKAQMQTMPGMVDVELNIKESVPQLQVHLNQDVLNDFMLADTTVAQIVSTAIAGTNAATYREGGDEYNIHVQLDSAFRQDREALGDVLIPVNNSSALVPLKQLGTIEESRATPTIYRENQERYVSVSCNLSGLDLASARKKIEAMIAATPIPANTTVSIGGTAEDQQKSVIYYGIAFLVSVVLVYMVMASQFESLVDPFIIMFTVPLCAIGVIGMLYLTHTALGVMALVGVVMLAGIAVNNGIVLVDYINQLREKGTELYAAIETAGADRLRPVLMTAGTTILGMVPMALEIGTGAELWAPLARTVIGGLISTTFLTLFVIPILYIVFERIGERVRKLFGSRQAIVETAALA</sequence>
<protein>
    <submittedName>
        <fullName evidence="2">Acriflavin resistance protein</fullName>
    </submittedName>
</protein>
<feature type="transmembrane region" description="Helical" evidence="1">
    <location>
        <begin position="855"/>
        <end position="872"/>
    </location>
</feature>
<feature type="transmembrane region" description="Helical" evidence="1">
    <location>
        <begin position="385"/>
        <end position="410"/>
    </location>
</feature>
<reference evidence="2" key="1">
    <citation type="journal article" date="2015" name="PeerJ">
        <title>First genomic representation of candidate bacterial phylum KSB3 points to enhanced environmental sensing as a trigger of wastewater bulking.</title>
        <authorList>
            <person name="Sekiguchi Y."/>
            <person name="Ohashi A."/>
            <person name="Parks D.H."/>
            <person name="Yamauchi T."/>
            <person name="Tyson G.W."/>
            <person name="Hugenholtz P."/>
        </authorList>
    </citation>
    <scope>NUCLEOTIDE SEQUENCE [LARGE SCALE GENOMIC DNA]</scope>
</reference>
<dbReference type="SUPFAM" id="SSF82693">
    <property type="entry name" value="Multidrug efflux transporter AcrB pore domain, PN1, PN2, PC1 and PC2 subdomains"/>
    <property type="match status" value="3"/>
</dbReference>
<accession>A0A081BMK9</accession>
<dbReference type="Gene3D" id="3.30.2090.10">
    <property type="entry name" value="Multidrug efflux transporter AcrB TolC docking domain, DN and DC subdomains"/>
    <property type="match status" value="2"/>
</dbReference>
<dbReference type="EMBL" id="DF820457">
    <property type="protein sequence ID" value="GAK51625.1"/>
    <property type="molecule type" value="Genomic_DNA"/>
</dbReference>
<name>A0A081BMK9_9BACT</name>
<dbReference type="InterPro" id="IPR027463">
    <property type="entry name" value="AcrB_DN_DC_subdom"/>
</dbReference>
<dbReference type="Gene3D" id="3.30.70.1320">
    <property type="entry name" value="Multidrug efflux transporter AcrB pore domain like"/>
    <property type="match status" value="1"/>
</dbReference>
<evidence type="ECO:0000256" key="1">
    <source>
        <dbReference type="SAM" id="Phobius"/>
    </source>
</evidence>
<feature type="transmembrane region" description="Helical" evidence="1">
    <location>
        <begin position="359"/>
        <end position="379"/>
    </location>
</feature>
<dbReference type="PANTHER" id="PTHR32063">
    <property type="match status" value="1"/>
</dbReference>
<feature type="transmembrane region" description="Helical" evidence="1">
    <location>
        <begin position="910"/>
        <end position="935"/>
    </location>
</feature>
<feature type="transmembrane region" description="Helical" evidence="1">
    <location>
        <begin position="430"/>
        <end position="450"/>
    </location>
</feature>
<keyword evidence="1" id="KW-0472">Membrane</keyword>
<evidence type="ECO:0000313" key="2">
    <source>
        <dbReference type="EMBL" id="GAK51625.1"/>
    </source>
</evidence>
<dbReference type="SUPFAM" id="SSF82714">
    <property type="entry name" value="Multidrug efflux transporter AcrB TolC docking domain, DN and DC subdomains"/>
    <property type="match status" value="2"/>
</dbReference>
<feature type="transmembrane region" description="Helical" evidence="1">
    <location>
        <begin position="956"/>
        <end position="975"/>
    </location>
</feature>
<organism evidence="2">
    <name type="scientific">Candidatus Moduliflexus flocculans</name>
    <dbReference type="NCBI Taxonomy" id="1499966"/>
    <lineage>
        <taxon>Bacteria</taxon>
        <taxon>Candidatus Moduliflexota</taxon>
        <taxon>Candidatus Moduliflexia</taxon>
        <taxon>Candidatus Moduliflexales</taxon>
        <taxon>Candidatus Moduliflexaceae</taxon>
    </lineage>
</organism>
<dbReference type="STRING" id="1499966.U14_02870"/>
<dbReference type="PRINTS" id="PR00702">
    <property type="entry name" value="ACRIFLAVINRP"/>
</dbReference>
<dbReference type="Gene3D" id="3.30.70.1430">
    <property type="entry name" value="Multidrug efflux transporter AcrB pore domain"/>
    <property type="match status" value="2"/>
</dbReference>
<dbReference type="AlphaFoldDB" id="A0A081BMK9"/>
<dbReference type="Gene3D" id="3.30.70.1440">
    <property type="entry name" value="Multidrug efflux transporter AcrB pore domain"/>
    <property type="match status" value="1"/>
</dbReference>
<dbReference type="PANTHER" id="PTHR32063:SF0">
    <property type="entry name" value="SWARMING MOTILITY PROTEIN SWRC"/>
    <property type="match status" value="1"/>
</dbReference>
<dbReference type="HOGENOM" id="CLU_002755_1_2_0"/>
<feature type="transmembrane region" description="Helical" evidence="1">
    <location>
        <begin position="531"/>
        <end position="551"/>
    </location>
</feature>
<keyword evidence="3" id="KW-1185">Reference proteome</keyword>
<feature type="transmembrane region" description="Helical" evidence="1">
    <location>
        <begin position="987"/>
        <end position="1013"/>
    </location>
</feature>
<dbReference type="Pfam" id="PF00873">
    <property type="entry name" value="ACR_tran"/>
    <property type="match status" value="1"/>
</dbReference>
<evidence type="ECO:0000313" key="3">
    <source>
        <dbReference type="Proteomes" id="UP000030700"/>
    </source>
</evidence>
<dbReference type="Proteomes" id="UP000030700">
    <property type="component" value="Unassembled WGS sequence"/>
</dbReference>
<feature type="transmembrane region" description="Helical" evidence="1">
    <location>
        <begin position="462"/>
        <end position="481"/>
    </location>
</feature>
<dbReference type="GO" id="GO:0005886">
    <property type="term" value="C:plasma membrane"/>
    <property type="evidence" value="ECO:0007669"/>
    <property type="project" value="TreeGrafter"/>
</dbReference>
<feature type="transmembrane region" description="Helical" evidence="1">
    <location>
        <begin position="12"/>
        <end position="32"/>
    </location>
</feature>
<dbReference type="InterPro" id="IPR001036">
    <property type="entry name" value="Acrflvin-R"/>
</dbReference>